<dbReference type="InterPro" id="IPR025326">
    <property type="entry name" value="DUF4232"/>
</dbReference>
<dbReference type="PROSITE" id="PS51257">
    <property type="entry name" value="PROKAR_LIPOPROTEIN"/>
    <property type="match status" value="1"/>
</dbReference>
<accession>A0ABP8D077</accession>
<sequence>MSAPRAGVLALLAAAALASLACGPQLDEPVVYPTVNDRPMGTREPSPITSQAPPQCLPPGVSIRESQGDGSAGGRRDIELELTNCGTKPYTVQGAPVVRVLDAARVPFDIKGGQYYSVPEGYGGAPQRLTIKPGERLVAWVAYRNIVEAWASVVQGTYLEVAPAEGQPAHVLTRFSPYQLGNSAQITVGPWVRPPATG</sequence>
<protein>
    <recommendedName>
        <fullName evidence="3">DUF4232 domain-containing protein</fullName>
    </recommendedName>
</protein>
<feature type="chain" id="PRO_5046574352" description="DUF4232 domain-containing protein" evidence="2">
    <location>
        <begin position="22"/>
        <end position="198"/>
    </location>
</feature>
<evidence type="ECO:0000313" key="5">
    <source>
        <dbReference type="Proteomes" id="UP001500620"/>
    </source>
</evidence>
<gene>
    <name evidence="4" type="ORF">GCM10022255_012190</name>
</gene>
<keyword evidence="2" id="KW-0732">Signal</keyword>
<dbReference type="RefSeq" id="WP_345122122.1">
    <property type="nucleotide sequence ID" value="NZ_BAABAT010000002.1"/>
</dbReference>
<evidence type="ECO:0000256" key="2">
    <source>
        <dbReference type="SAM" id="SignalP"/>
    </source>
</evidence>
<dbReference type="Proteomes" id="UP001500620">
    <property type="component" value="Unassembled WGS sequence"/>
</dbReference>
<organism evidence="4 5">
    <name type="scientific">Dactylosporangium darangshiense</name>
    <dbReference type="NCBI Taxonomy" id="579108"/>
    <lineage>
        <taxon>Bacteria</taxon>
        <taxon>Bacillati</taxon>
        <taxon>Actinomycetota</taxon>
        <taxon>Actinomycetes</taxon>
        <taxon>Micromonosporales</taxon>
        <taxon>Micromonosporaceae</taxon>
        <taxon>Dactylosporangium</taxon>
    </lineage>
</organism>
<evidence type="ECO:0000256" key="1">
    <source>
        <dbReference type="SAM" id="MobiDB-lite"/>
    </source>
</evidence>
<keyword evidence="5" id="KW-1185">Reference proteome</keyword>
<comment type="caution">
    <text evidence="4">The sequence shown here is derived from an EMBL/GenBank/DDBJ whole genome shotgun (WGS) entry which is preliminary data.</text>
</comment>
<dbReference type="EMBL" id="BAABAT010000002">
    <property type="protein sequence ID" value="GAA4245318.1"/>
    <property type="molecule type" value="Genomic_DNA"/>
</dbReference>
<name>A0ABP8D077_9ACTN</name>
<evidence type="ECO:0000313" key="4">
    <source>
        <dbReference type="EMBL" id="GAA4245318.1"/>
    </source>
</evidence>
<feature type="region of interest" description="Disordered" evidence="1">
    <location>
        <begin position="39"/>
        <end position="75"/>
    </location>
</feature>
<proteinExistence type="predicted"/>
<evidence type="ECO:0000259" key="3">
    <source>
        <dbReference type="Pfam" id="PF14016"/>
    </source>
</evidence>
<reference evidence="5" key="1">
    <citation type="journal article" date="2019" name="Int. J. Syst. Evol. Microbiol.">
        <title>The Global Catalogue of Microorganisms (GCM) 10K type strain sequencing project: providing services to taxonomists for standard genome sequencing and annotation.</title>
        <authorList>
            <consortium name="The Broad Institute Genomics Platform"/>
            <consortium name="The Broad Institute Genome Sequencing Center for Infectious Disease"/>
            <person name="Wu L."/>
            <person name="Ma J."/>
        </authorList>
    </citation>
    <scope>NUCLEOTIDE SEQUENCE [LARGE SCALE GENOMIC DNA]</scope>
    <source>
        <strain evidence="5">JCM 17441</strain>
    </source>
</reference>
<feature type="domain" description="DUF4232" evidence="3">
    <location>
        <begin position="61"/>
        <end position="191"/>
    </location>
</feature>
<dbReference type="Pfam" id="PF14016">
    <property type="entry name" value="DUF4232"/>
    <property type="match status" value="1"/>
</dbReference>
<feature type="signal peptide" evidence="2">
    <location>
        <begin position="1"/>
        <end position="21"/>
    </location>
</feature>